<dbReference type="RefSeq" id="WP_088254003.1">
    <property type="nucleotide sequence ID" value="NZ_NIDE01000004.1"/>
</dbReference>
<keyword evidence="3" id="KW-1185">Reference proteome</keyword>
<evidence type="ECO:0000259" key="1">
    <source>
        <dbReference type="Pfam" id="PF19571"/>
    </source>
</evidence>
<dbReference type="Pfam" id="PF19571">
    <property type="entry name" value="ACT_8"/>
    <property type="match status" value="1"/>
</dbReference>
<protein>
    <submittedName>
        <fullName evidence="2">Amino acid-binding ACT</fullName>
    </submittedName>
</protein>
<evidence type="ECO:0000313" key="3">
    <source>
        <dbReference type="Proteomes" id="UP000214646"/>
    </source>
</evidence>
<feature type="domain" description="ACT" evidence="1">
    <location>
        <begin position="26"/>
        <end position="130"/>
    </location>
</feature>
<name>A0A225E3X9_9BACT</name>
<evidence type="ECO:0000313" key="2">
    <source>
        <dbReference type="EMBL" id="OWK43107.1"/>
    </source>
</evidence>
<gene>
    <name evidence="2" type="ORF">FRUB_02706</name>
</gene>
<sequence length="167" mass="18580">MPSSFEDENEGGIEIRTARGRDWPSVRQFNVFLANRMGAMLDLVRRFETTDVRVVSLTVVETADCAIIRLVPSDYERGFEVLTQAKLPFTESDLLLVKLPDNDQPLLTITKALLGGEINLSYAYPLLIGVGPMGNTALAIHVDQFETAVTTLQNQGFTLFTETDLRD</sequence>
<dbReference type="Gene3D" id="3.30.2130.10">
    <property type="entry name" value="VC0802-like"/>
    <property type="match status" value="1"/>
</dbReference>
<reference evidence="3" key="1">
    <citation type="submission" date="2017-06" db="EMBL/GenBank/DDBJ databases">
        <title>Genome analysis of Fimbriiglobus ruber SP5, the first member of the order Planctomycetales with confirmed chitinolytic capability.</title>
        <authorList>
            <person name="Ravin N.V."/>
            <person name="Rakitin A.L."/>
            <person name="Ivanova A.A."/>
            <person name="Beletsky A.V."/>
            <person name="Kulichevskaya I.S."/>
            <person name="Mardanov A.V."/>
            <person name="Dedysh S.N."/>
        </authorList>
    </citation>
    <scope>NUCLEOTIDE SEQUENCE [LARGE SCALE GENOMIC DNA]</scope>
    <source>
        <strain evidence="3">SP5</strain>
    </source>
</reference>
<dbReference type="PANTHER" id="PTHR40099:SF1">
    <property type="entry name" value="ACETOLACTATE SYNTHASE, SMALL SUBUNIT"/>
    <property type="match status" value="1"/>
</dbReference>
<dbReference type="InterPro" id="IPR045865">
    <property type="entry name" value="ACT-like_dom_sf"/>
</dbReference>
<proteinExistence type="predicted"/>
<dbReference type="PANTHER" id="PTHR40099">
    <property type="entry name" value="ACETOLACTATE SYNTHASE, SMALL SUBUNIT"/>
    <property type="match status" value="1"/>
</dbReference>
<dbReference type="EMBL" id="NIDE01000004">
    <property type="protein sequence ID" value="OWK43107.1"/>
    <property type="molecule type" value="Genomic_DNA"/>
</dbReference>
<dbReference type="SUPFAM" id="SSF55021">
    <property type="entry name" value="ACT-like"/>
    <property type="match status" value="1"/>
</dbReference>
<dbReference type="AlphaFoldDB" id="A0A225E3X9"/>
<dbReference type="Proteomes" id="UP000214646">
    <property type="component" value="Unassembled WGS sequence"/>
</dbReference>
<organism evidence="2 3">
    <name type="scientific">Fimbriiglobus ruber</name>
    <dbReference type="NCBI Taxonomy" id="1908690"/>
    <lineage>
        <taxon>Bacteria</taxon>
        <taxon>Pseudomonadati</taxon>
        <taxon>Planctomycetota</taxon>
        <taxon>Planctomycetia</taxon>
        <taxon>Gemmatales</taxon>
        <taxon>Gemmataceae</taxon>
        <taxon>Fimbriiglobus</taxon>
    </lineage>
</organism>
<dbReference type="InterPro" id="IPR045739">
    <property type="entry name" value="ACT_dom_pair"/>
</dbReference>
<comment type="caution">
    <text evidence="2">The sequence shown here is derived from an EMBL/GenBank/DDBJ whole genome shotgun (WGS) entry which is preliminary data.</text>
</comment>
<dbReference type="OrthoDB" id="287144at2"/>
<accession>A0A225E3X9</accession>